<dbReference type="AlphaFoldDB" id="A0A840PHB0"/>
<protein>
    <submittedName>
        <fullName evidence="2">3-phenylpropionate/cinnamic acid dioxygenase small subunit</fullName>
    </submittedName>
</protein>
<evidence type="ECO:0000313" key="2">
    <source>
        <dbReference type="EMBL" id="MBB5138948.1"/>
    </source>
</evidence>
<dbReference type="Gene3D" id="3.10.450.50">
    <property type="match status" value="1"/>
</dbReference>
<proteinExistence type="predicted"/>
<dbReference type="RefSeq" id="WP_185055799.1">
    <property type="nucleotide sequence ID" value="NZ_BAABIX010000014.1"/>
</dbReference>
<dbReference type="EMBL" id="JACHGN010000026">
    <property type="protein sequence ID" value="MBB5138948.1"/>
    <property type="molecule type" value="Genomic_DNA"/>
</dbReference>
<dbReference type="Pfam" id="PF13577">
    <property type="entry name" value="SnoaL_4"/>
    <property type="match status" value="1"/>
</dbReference>
<keyword evidence="2" id="KW-0223">Dioxygenase</keyword>
<comment type="caution">
    <text evidence="2">The sequence shown here is derived from an EMBL/GenBank/DDBJ whole genome shotgun (WGS) entry which is preliminary data.</text>
</comment>
<keyword evidence="2" id="KW-0560">Oxidoreductase</keyword>
<feature type="domain" description="SnoaL-like" evidence="1">
    <location>
        <begin position="15"/>
        <end position="127"/>
    </location>
</feature>
<dbReference type="SUPFAM" id="SSF54427">
    <property type="entry name" value="NTF2-like"/>
    <property type="match status" value="1"/>
</dbReference>
<dbReference type="Proteomes" id="UP000578449">
    <property type="component" value="Unassembled WGS sequence"/>
</dbReference>
<dbReference type="CDD" id="cd00531">
    <property type="entry name" value="NTF2_like"/>
    <property type="match status" value="1"/>
</dbReference>
<gene>
    <name evidence="2" type="ORF">HNP84_008710</name>
</gene>
<name>A0A840PHB0_9ACTN</name>
<dbReference type="InterPro" id="IPR032710">
    <property type="entry name" value="NTF2-like_dom_sf"/>
</dbReference>
<reference evidence="2 3" key="1">
    <citation type="submission" date="2020-08" db="EMBL/GenBank/DDBJ databases">
        <title>Genomic Encyclopedia of Type Strains, Phase IV (KMG-IV): sequencing the most valuable type-strain genomes for metagenomic binning, comparative biology and taxonomic classification.</title>
        <authorList>
            <person name="Goeker M."/>
        </authorList>
    </citation>
    <scope>NUCLEOTIDE SEQUENCE [LARGE SCALE GENOMIC DNA]</scope>
    <source>
        <strain evidence="2 3">DSM 45615</strain>
    </source>
</reference>
<sequence length="151" mass="16194">MGEADVEALAERVARLEAAEAARELTAAYALALDTKDLDALAALFTEDAVLHAGPRTLRGREAVVGFFRDALLADPGTKKHLIMNHRVTHPAPGEVRVESYFMYTSTGPESVLGWGGYSDLVRVAGGSARFAEKRIVVDVAADVRTGWAGR</sequence>
<dbReference type="InterPro" id="IPR037401">
    <property type="entry name" value="SnoaL-like"/>
</dbReference>
<dbReference type="GO" id="GO:0051213">
    <property type="term" value="F:dioxygenase activity"/>
    <property type="evidence" value="ECO:0007669"/>
    <property type="project" value="UniProtKB-KW"/>
</dbReference>
<organism evidence="2 3">
    <name type="scientific">Thermocatellispora tengchongensis</name>
    <dbReference type="NCBI Taxonomy" id="1073253"/>
    <lineage>
        <taxon>Bacteria</taxon>
        <taxon>Bacillati</taxon>
        <taxon>Actinomycetota</taxon>
        <taxon>Actinomycetes</taxon>
        <taxon>Streptosporangiales</taxon>
        <taxon>Streptosporangiaceae</taxon>
        <taxon>Thermocatellispora</taxon>
    </lineage>
</organism>
<evidence type="ECO:0000313" key="3">
    <source>
        <dbReference type="Proteomes" id="UP000578449"/>
    </source>
</evidence>
<keyword evidence="3" id="KW-1185">Reference proteome</keyword>
<accession>A0A840PHB0</accession>
<evidence type="ECO:0000259" key="1">
    <source>
        <dbReference type="Pfam" id="PF13577"/>
    </source>
</evidence>